<dbReference type="GO" id="GO:0003677">
    <property type="term" value="F:DNA binding"/>
    <property type="evidence" value="ECO:0007669"/>
    <property type="project" value="UniProtKB-KW"/>
</dbReference>
<dbReference type="Gene3D" id="1.10.260.40">
    <property type="entry name" value="lambda repressor-like DNA-binding domains"/>
    <property type="match status" value="1"/>
</dbReference>
<accession>A0A7Z0WKS6</accession>
<organism evidence="3 4">
    <name type="scientific">Actinophytocola xinjiangensis</name>
    <dbReference type="NCBI Taxonomy" id="485602"/>
    <lineage>
        <taxon>Bacteria</taxon>
        <taxon>Bacillati</taxon>
        <taxon>Actinomycetota</taxon>
        <taxon>Actinomycetes</taxon>
        <taxon>Pseudonocardiales</taxon>
        <taxon>Pseudonocardiaceae</taxon>
    </lineage>
</organism>
<dbReference type="OrthoDB" id="5114244at2"/>
<keyword evidence="4" id="KW-1185">Reference proteome</keyword>
<dbReference type="SMART" id="SM00530">
    <property type="entry name" value="HTH_XRE"/>
    <property type="match status" value="1"/>
</dbReference>
<keyword evidence="1" id="KW-0238">DNA-binding</keyword>
<dbReference type="Pfam" id="PF07883">
    <property type="entry name" value="Cupin_2"/>
    <property type="match status" value="1"/>
</dbReference>
<dbReference type="InterPro" id="IPR013096">
    <property type="entry name" value="Cupin_2"/>
</dbReference>
<dbReference type="PROSITE" id="PS50943">
    <property type="entry name" value="HTH_CROC1"/>
    <property type="match status" value="1"/>
</dbReference>
<comment type="caution">
    <text evidence="3">The sequence shown here is derived from an EMBL/GenBank/DDBJ whole genome shotgun (WGS) entry which is preliminary data.</text>
</comment>
<name>A0A7Z0WKS6_9PSEU</name>
<evidence type="ECO:0000313" key="4">
    <source>
        <dbReference type="Proteomes" id="UP000185696"/>
    </source>
</evidence>
<dbReference type="GO" id="GO:0005829">
    <property type="term" value="C:cytosol"/>
    <property type="evidence" value="ECO:0007669"/>
    <property type="project" value="TreeGrafter"/>
</dbReference>
<dbReference type="AlphaFoldDB" id="A0A7Z0WKS6"/>
<dbReference type="Pfam" id="PF01381">
    <property type="entry name" value="HTH_3"/>
    <property type="match status" value="1"/>
</dbReference>
<dbReference type="GO" id="GO:0003700">
    <property type="term" value="F:DNA-binding transcription factor activity"/>
    <property type="evidence" value="ECO:0007669"/>
    <property type="project" value="TreeGrafter"/>
</dbReference>
<dbReference type="CDD" id="cd00093">
    <property type="entry name" value="HTH_XRE"/>
    <property type="match status" value="1"/>
</dbReference>
<dbReference type="InterPro" id="IPR010982">
    <property type="entry name" value="Lambda_DNA-bd_dom_sf"/>
</dbReference>
<proteinExistence type="predicted"/>
<dbReference type="CDD" id="cd02209">
    <property type="entry name" value="cupin_XRE_C"/>
    <property type="match status" value="1"/>
</dbReference>
<dbReference type="InterPro" id="IPR050807">
    <property type="entry name" value="TransReg_Diox_bact_type"/>
</dbReference>
<dbReference type="SUPFAM" id="SSF47413">
    <property type="entry name" value="lambda repressor-like DNA-binding domains"/>
    <property type="match status" value="1"/>
</dbReference>
<sequence>MDVSHVDQPAERSVVADVATVGATVRMLRRQRNLTLEALASRAGISVGLISQLERGNGNPAFSTLSQLAHALDVYIGRLFHVADNGSPVVRAGERRSLDVGRPARLDAVHELLTPGRSGVLEALWITAPPGYDSSDSPMSHPGEEFGVVISGTHQVFLDGTCYVLEPGDSITFEGSVPHWYRNAGDVAVTAVWVVTPPNRATAP</sequence>
<dbReference type="PANTHER" id="PTHR46797">
    <property type="entry name" value="HTH-TYPE TRANSCRIPTIONAL REGULATOR"/>
    <property type="match status" value="1"/>
</dbReference>
<dbReference type="InterPro" id="IPR001387">
    <property type="entry name" value="Cro/C1-type_HTH"/>
</dbReference>
<dbReference type="Proteomes" id="UP000185696">
    <property type="component" value="Unassembled WGS sequence"/>
</dbReference>
<dbReference type="SUPFAM" id="SSF51182">
    <property type="entry name" value="RmlC-like cupins"/>
    <property type="match status" value="1"/>
</dbReference>
<evidence type="ECO:0000259" key="2">
    <source>
        <dbReference type="PROSITE" id="PS50943"/>
    </source>
</evidence>
<reference evidence="3 4" key="1">
    <citation type="submission" date="2016-12" db="EMBL/GenBank/DDBJ databases">
        <title>The draft genome sequence of Actinophytocola xinjiangensis.</title>
        <authorList>
            <person name="Wang W."/>
            <person name="Yuan L."/>
        </authorList>
    </citation>
    <scope>NUCLEOTIDE SEQUENCE [LARGE SCALE GENOMIC DNA]</scope>
    <source>
        <strain evidence="3 4">CGMCC 4.4663</strain>
    </source>
</reference>
<protein>
    <submittedName>
        <fullName evidence="3">XRE family transcriptional regulator</fullName>
    </submittedName>
</protein>
<dbReference type="Gene3D" id="2.60.120.10">
    <property type="entry name" value="Jelly Rolls"/>
    <property type="match status" value="1"/>
</dbReference>
<gene>
    <name evidence="3" type="ORF">BLA60_27525</name>
</gene>
<dbReference type="InterPro" id="IPR011051">
    <property type="entry name" value="RmlC_Cupin_sf"/>
</dbReference>
<feature type="domain" description="HTH cro/C1-type" evidence="2">
    <location>
        <begin position="25"/>
        <end position="79"/>
    </location>
</feature>
<dbReference type="PANTHER" id="PTHR46797:SF2">
    <property type="entry name" value="TRANSCRIPTIONAL REGULATOR"/>
    <property type="match status" value="1"/>
</dbReference>
<evidence type="ECO:0000313" key="3">
    <source>
        <dbReference type="EMBL" id="OLF07325.1"/>
    </source>
</evidence>
<evidence type="ECO:0000256" key="1">
    <source>
        <dbReference type="ARBA" id="ARBA00023125"/>
    </source>
</evidence>
<dbReference type="InterPro" id="IPR014710">
    <property type="entry name" value="RmlC-like_jellyroll"/>
</dbReference>
<dbReference type="EMBL" id="MSIF01000016">
    <property type="protein sequence ID" value="OLF07325.1"/>
    <property type="molecule type" value="Genomic_DNA"/>
</dbReference>